<evidence type="ECO:0000313" key="2">
    <source>
        <dbReference type="Proteomes" id="UP000250991"/>
    </source>
</evidence>
<keyword evidence="1" id="KW-0378">Hydrolase</keyword>
<protein>
    <submittedName>
        <fullName evidence="1">McrB family protein, GTPase subunit of restriction endonuclease</fullName>
    </submittedName>
</protein>
<organism evidence="1 2">
    <name type="scientific">Escherichia coli</name>
    <dbReference type="NCBI Taxonomy" id="562"/>
    <lineage>
        <taxon>Bacteria</taxon>
        <taxon>Pseudomonadati</taxon>
        <taxon>Pseudomonadota</taxon>
        <taxon>Gammaproteobacteria</taxon>
        <taxon>Enterobacterales</taxon>
        <taxon>Enterobacteriaceae</taxon>
        <taxon>Escherichia</taxon>
    </lineage>
</organism>
<evidence type="ECO:0000313" key="1">
    <source>
        <dbReference type="EMBL" id="SQD07095.1"/>
    </source>
</evidence>
<accession>A0A2X3KMC6</accession>
<proteinExistence type="predicted"/>
<dbReference type="Proteomes" id="UP000250991">
    <property type="component" value="Unassembled WGS sequence"/>
</dbReference>
<reference evidence="1 2" key="1">
    <citation type="submission" date="2018-06" db="EMBL/GenBank/DDBJ databases">
        <authorList>
            <consortium name="Pathogen Informatics"/>
            <person name="Doyle S."/>
        </authorList>
    </citation>
    <scope>NUCLEOTIDE SEQUENCE [LARGE SCALE GENOMIC DNA]</scope>
    <source>
        <strain evidence="1 2">NCTC8009</strain>
    </source>
</reference>
<keyword evidence="1" id="KW-0255">Endonuclease</keyword>
<dbReference type="AlphaFoldDB" id="A0A2X3KMC6"/>
<gene>
    <name evidence="1" type="ORF">NCTC8009_07711</name>
</gene>
<dbReference type="GO" id="GO:0004519">
    <property type="term" value="F:endonuclease activity"/>
    <property type="evidence" value="ECO:0007669"/>
    <property type="project" value="UniProtKB-KW"/>
</dbReference>
<dbReference type="EMBL" id="UARW01000010">
    <property type="protein sequence ID" value="SQD07095.1"/>
    <property type="molecule type" value="Genomic_DNA"/>
</dbReference>
<keyword evidence="1" id="KW-0540">Nuclease</keyword>
<name>A0A2X3KMC6_ECOLX</name>
<sequence>MVQDSSALAPFFRAQIEKNNQYNSVWGKHYRQLVEQIQAEKPNFSEATIRQVWYERDNGVSSLMQGGMSLVEFENAQKDLLTLTRQIAEECTQENYNRVIERLIKLKADGVLNKVYRALCNRAFAAIYPSKISSVVNVNNFFSCYNYCNNHFQLGLSGEREWLARNVDLKETLNRALGDDIDPIELNMSLWHLYAYEIQDKNCYRFSWKRKCFTRK</sequence>